<dbReference type="InterPro" id="IPR043136">
    <property type="entry name" value="B30.2/SPRY_sf"/>
</dbReference>
<dbReference type="Pfam" id="PF00622">
    <property type="entry name" value="SPRY"/>
    <property type="match status" value="1"/>
</dbReference>
<dbReference type="InterPro" id="IPR050143">
    <property type="entry name" value="TRIM/RBCC"/>
</dbReference>
<dbReference type="Proteomes" id="UP000518266">
    <property type="component" value="Unassembled WGS sequence"/>
</dbReference>
<dbReference type="InterPro" id="IPR003879">
    <property type="entry name" value="Butyrophylin_SPRY"/>
</dbReference>
<dbReference type="PRINTS" id="PR01407">
    <property type="entry name" value="BUTYPHLNCDUF"/>
</dbReference>
<gene>
    <name evidence="2" type="ORF">F7725_010927</name>
</gene>
<accession>A0A7J5Z7U0</accession>
<proteinExistence type="predicted"/>
<feature type="domain" description="B30.2/SPRY" evidence="1">
    <location>
        <begin position="1"/>
        <end position="102"/>
    </location>
</feature>
<evidence type="ECO:0000259" key="1">
    <source>
        <dbReference type="PROSITE" id="PS50188"/>
    </source>
</evidence>
<dbReference type="Gene3D" id="2.60.120.920">
    <property type="match status" value="1"/>
</dbReference>
<dbReference type="PROSITE" id="PS50188">
    <property type="entry name" value="B302_SPRY"/>
    <property type="match status" value="1"/>
</dbReference>
<name>A0A7J5Z7U0_DISMA</name>
<comment type="caution">
    <text evidence="2">The sequence shown here is derived from an EMBL/GenBank/DDBJ whole genome shotgun (WGS) entry which is preliminary data.</text>
</comment>
<evidence type="ECO:0000313" key="2">
    <source>
        <dbReference type="EMBL" id="KAF3857726.1"/>
    </source>
</evidence>
<dbReference type="EMBL" id="JAAKFY010000004">
    <property type="protein sequence ID" value="KAF3857726.1"/>
    <property type="molecule type" value="Genomic_DNA"/>
</dbReference>
<reference evidence="2 3" key="1">
    <citation type="submission" date="2020-03" db="EMBL/GenBank/DDBJ databases">
        <title>Dissostichus mawsoni Genome sequencing and assembly.</title>
        <authorList>
            <person name="Park H."/>
        </authorList>
    </citation>
    <scope>NUCLEOTIDE SEQUENCE [LARGE SCALE GENOMIC DNA]</scope>
    <source>
        <strain evidence="2">DM0001</strain>
        <tissue evidence="2">Muscle</tissue>
    </source>
</reference>
<protein>
    <recommendedName>
        <fullName evidence="1">B30.2/SPRY domain-containing protein</fullName>
    </recommendedName>
</protein>
<dbReference type="InterPro" id="IPR013320">
    <property type="entry name" value="ConA-like_dom_sf"/>
</dbReference>
<keyword evidence="3" id="KW-1185">Reference proteome</keyword>
<dbReference type="InterPro" id="IPR003877">
    <property type="entry name" value="SPRY_dom"/>
</dbReference>
<dbReference type="AlphaFoldDB" id="A0A7J5Z7U0"/>
<dbReference type="PANTHER" id="PTHR24103">
    <property type="entry name" value="E3 UBIQUITIN-PROTEIN LIGASE TRIM"/>
    <property type="match status" value="1"/>
</dbReference>
<sequence>MVSAQRKRDIGSGLWRICDLFDEYTASSPSGPETRLSVQKKPRRVRVNLDYNGGKLSFSDPDSNTHIHTFTHTFTERMFPYFDTLSDLKVLPLKVCVNVEQQN</sequence>
<dbReference type="OrthoDB" id="9049620at2759"/>
<dbReference type="InterPro" id="IPR001870">
    <property type="entry name" value="B30.2/SPRY"/>
</dbReference>
<dbReference type="SUPFAM" id="SSF49899">
    <property type="entry name" value="Concanavalin A-like lectins/glucanases"/>
    <property type="match status" value="1"/>
</dbReference>
<evidence type="ECO:0000313" key="3">
    <source>
        <dbReference type="Proteomes" id="UP000518266"/>
    </source>
</evidence>
<organism evidence="2 3">
    <name type="scientific">Dissostichus mawsoni</name>
    <name type="common">Antarctic cod</name>
    <dbReference type="NCBI Taxonomy" id="36200"/>
    <lineage>
        <taxon>Eukaryota</taxon>
        <taxon>Metazoa</taxon>
        <taxon>Chordata</taxon>
        <taxon>Craniata</taxon>
        <taxon>Vertebrata</taxon>
        <taxon>Euteleostomi</taxon>
        <taxon>Actinopterygii</taxon>
        <taxon>Neopterygii</taxon>
        <taxon>Teleostei</taxon>
        <taxon>Neoteleostei</taxon>
        <taxon>Acanthomorphata</taxon>
        <taxon>Eupercaria</taxon>
        <taxon>Perciformes</taxon>
        <taxon>Notothenioidei</taxon>
        <taxon>Nototheniidae</taxon>
        <taxon>Dissostichus</taxon>
    </lineage>
</organism>